<accession>A0A8J7R3U2</accession>
<sequence>MSNFLSYILNKKADWRERQAVRYREDPRNAAAAELMRRLADEEATSEAANQLYEMEGDVENELYEHYDEVVNDVLTDIGFRFAPASIDEVAERILSSLEYSKTLAAPVRTA</sequence>
<organism evidence="1 2">
    <name type="scientific">Tianweitania sediminis</name>
    <dbReference type="NCBI Taxonomy" id="1502156"/>
    <lineage>
        <taxon>Bacteria</taxon>
        <taxon>Pseudomonadati</taxon>
        <taxon>Pseudomonadota</taxon>
        <taxon>Alphaproteobacteria</taxon>
        <taxon>Hyphomicrobiales</taxon>
        <taxon>Phyllobacteriaceae</taxon>
        <taxon>Tianweitania</taxon>
    </lineage>
</organism>
<protein>
    <submittedName>
        <fullName evidence="1">Uncharacterized protein</fullName>
    </submittedName>
</protein>
<comment type="caution">
    <text evidence="1">The sequence shown here is derived from an EMBL/GenBank/DDBJ whole genome shotgun (WGS) entry which is preliminary data.</text>
</comment>
<evidence type="ECO:0000313" key="2">
    <source>
        <dbReference type="Proteomes" id="UP000666240"/>
    </source>
</evidence>
<name>A0A8J7R3U2_9HYPH</name>
<keyword evidence="2" id="KW-1185">Reference proteome</keyword>
<gene>
    <name evidence="1" type="ORF">J5Y06_12910</name>
</gene>
<dbReference type="EMBL" id="JAGIYY010000004">
    <property type="protein sequence ID" value="MBP0439555.1"/>
    <property type="molecule type" value="Genomic_DNA"/>
</dbReference>
<dbReference type="AlphaFoldDB" id="A0A8J7R3U2"/>
<dbReference type="RefSeq" id="WP_209335599.1">
    <property type="nucleotide sequence ID" value="NZ_JAGIYY010000004.1"/>
</dbReference>
<dbReference type="Proteomes" id="UP000666240">
    <property type="component" value="Unassembled WGS sequence"/>
</dbReference>
<reference evidence="1" key="1">
    <citation type="submission" date="2021-03" db="EMBL/GenBank/DDBJ databases">
        <title>Genome sequencing and assembly of Tianweitania sediminis.</title>
        <authorList>
            <person name="Chhetri G."/>
        </authorList>
    </citation>
    <scope>NUCLEOTIDE SEQUENCE</scope>
    <source>
        <strain evidence="1">Z8</strain>
    </source>
</reference>
<evidence type="ECO:0000313" key="1">
    <source>
        <dbReference type="EMBL" id="MBP0439555.1"/>
    </source>
</evidence>
<proteinExistence type="predicted"/>